<dbReference type="STRING" id="655015.B1812_02285"/>
<feature type="transmembrane region" description="Helical" evidence="7">
    <location>
        <begin position="6"/>
        <end position="25"/>
    </location>
</feature>
<evidence type="ECO:0000256" key="5">
    <source>
        <dbReference type="ARBA" id="ARBA00023098"/>
    </source>
</evidence>
<keyword evidence="5" id="KW-0443">Lipid metabolism</keyword>
<keyword evidence="4" id="KW-0560">Oxidoreductase</keyword>
<keyword evidence="3 7" id="KW-1133">Transmembrane helix</keyword>
<dbReference type="InterPro" id="IPR051689">
    <property type="entry name" value="Sterol_desaturase/TMEM195"/>
</dbReference>
<dbReference type="GO" id="GO:0016020">
    <property type="term" value="C:membrane"/>
    <property type="evidence" value="ECO:0007669"/>
    <property type="project" value="GOC"/>
</dbReference>
<name>A0A1W6MR79_9HYPH</name>
<dbReference type="AlphaFoldDB" id="A0A1W6MR79"/>
<dbReference type="GO" id="GO:0050479">
    <property type="term" value="F:glyceryl-ether monooxygenase activity"/>
    <property type="evidence" value="ECO:0007669"/>
    <property type="project" value="TreeGrafter"/>
</dbReference>
<feature type="domain" description="Fatty acid hydroxylase" evidence="8">
    <location>
        <begin position="89"/>
        <end position="223"/>
    </location>
</feature>
<dbReference type="OrthoDB" id="9770329at2"/>
<accession>A0A1W6MR79</accession>
<keyword evidence="10" id="KW-1185">Reference proteome</keyword>
<dbReference type="GO" id="GO:0006643">
    <property type="term" value="P:membrane lipid metabolic process"/>
    <property type="evidence" value="ECO:0007669"/>
    <property type="project" value="TreeGrafter"/>
</dbReference>
<feature type="transmembrane region" description="Helical" evidence="7">
    <location>
        <begin position="142"/>
        <end position="172"/>
    </location>
</feature>
<dbReference type="EMBL" id="CP019948">
    <property type="protein sequence ID" value="ARN80101.1"/>
    <property type="molecule type" value="Genomic_DNA"/>
</dbReference>
<dbReference type="InterPro" id="IPR006694">
    <property type="entry name" value="Fatty_acid_hydroxylase"/>
</dbReference>
<comment type="subcellular location">
    <subcellularLocation>
        <location evidence="1">Endomembrane system</location>
        <topology evidence="1">Multi-pass membrane protein</topology>
    </subcellularLocation>
</comment>
<evidence type="ECO:0000259" key="8">
    <source>
        <dbReference type="Pfam" id="PF04116"/>
    </source>
</evidence>
<dbReference type="GO" id="GO:0005506">
    <property type="term" value="F:iron ion binding"/>
    <property type="evidence" value="ECO:0007669"/>
    <property type="project" value="InterPro"/>
</dbReference>
<proteinExistence type="predicted"/>
<dbReference type="PANTHER" id="PTHR21624:SF1">
    <property type="entry name" value="ALKYLGLYCEROL MONOOXYGENASE"/>
    <property type="match status" value="1"/>
</dbReference>
<evidence type="ECO:0000256" key="3">
    <source>
        <dbReference type="ARBA" id="ARBA00022989"/>
    </source>
</evidence>
<dbReference type="Proteomes" id="UP000193978">
    <property type="component" value="Chromosome"/>
</dbReference>
<evidence type="ECO:0000313" key="10">
    <source>
        <dbReference type="Proteomes" id="UP000193978"/>
    </source>
</evidence>
<dbReference type="RefSeq" id="WP_085770157.1">
    <property type="nucleotide sequence ID" value="NZ_AP027149.1"/>
</dbReference>
<evidence type="ECO:0000313" key="9">
    <source>
        <dbReference type="EMBL" id="ARN80101.1"/>
    </source>
</evidence>
<gene>
    <name evidence="9" type="ORF">B1812_02285</name>
</gene>
<keyword evidence="6 7" id="KW-0472">Membrane</keyword>
<dbReference type="Pfam" id="PF04116">
    <property type="entry name" value="FA_hydroxylase"/>
    <property type="match status" value="1"/>
</dbReference>
<evidence type="ECO:0000256" key="4">
    <source>
        <dbReference type="ARBA" id="ARBA00023002"/>
    </source>
</evidence>
<evidence type="ECO:0000256" key="7">
    <source>
        <dbReference type="SAM" id="Phobius"/>
    </source>
</evidence>
<feature type="transmembrane region" description="Helical" evidence="7">
    <location>
        <begin position="46"/>
        <end position="68"/>
    </location>
</feature>
<evidence type="ECO:0000256" key="6">
    <source>
        <dbReference type="ARBA" id="ARBA00023136"/>
    </source>
</evidence>
<feature type="transmembrane region" description="Helical" evidence="7">
    <location>
        <begin position="88"/>
        <end position="105"/>
    </location>
</feature>
<evidence type="ECO:0000256" key="1">
    <source>
        <dbReference type="ARBA" id="ARBA00004127"/>
    </source>
</evidence>
<evidence type="ECO:0000256" key="2">
    <source>
        <dbReference type="ARBA" id="ARBA00022692"/>
    </source>
</evidence>
<sequence length="281" mass="32460">MNVAFRIENVLFAIALGAFLLLLLLEKWHPHRKFSARRLRQSFSTNTSAFLFNTMTMNIFSATSLLLIASNYSHYGLLSHFNNNLFKLIFSFILFDFAVYVWHFFGHKSEYLWRFHKIHHSDKSIHVSTGLRFHIVDQFFEVIFKCLCTVIIGVGAHVVIVCELLRMLFVFFHHANVSLPGEKWLSYVVITPSLHRAHHSTLRSEHDSNYGIVLAIWDIVFGTRKELAPKKIGLELAEAENFVQLFSLAFVTEARFARMLHLLPRLGATSTRKRAANFSSD</sequence>
<keyword evidence="2 7" id="KW-0812">Transmembrane</keyword>
<dbReference type="GO" id="GO:0008610">
    <property type="term" value="P:lipid biosynthetic process"/>
    <property type="evidence" value="ECO:0007669"/>
    <property type="project" value="InterPro"/>
</dbReference>
<reference evidence="9 10" key="1">
    <citation type="submission" date="2017-02" db="EMBL/GenBank/DDBJ databases">
        <authorList>
            <person name="Peterson S.W."/>
        </authorList>
    </citation>
    <scope>NUCLEOTIDE SEQUENCE [LARGE SCALE GENOMIC DNA]</scope>
    <source>
        <strain evidence="9 10">S285</strain>
    </source>
</reference>
<dbReference type="GO" id="GO:0012505">
    <property type="term" value="C:endomembrane system"/>
    <property type="evidence" value="ECO:0007669"/>
    <property type="project" value="UniProtKB-SubCell"/>
</dbReference>
<dbReference type="KEGG" id="mbry:B1812_02285"/>
<dbReference type="PANTHER" id="PTHR21624">
    <property type="entry name" value="STEROL DESATURASE-RELATED PROTEIN"/>
    <property type="match status" value="1"/>
</dbReference>
<protein>
    <submittedName>
        <fullName evidence="9">Fatty acid hydroxylase</fullName>
    </submittedName>
</protein>
<organism evidence="9 10">
    <name type="scientific">Methylocystis bryophila</name>
    <dbReference type="NCBI Taxonomy" id="655015"/>
    <lineage>
        <taxon>Bacteria</taxon>
        <taxon>Pseudomonadati</taxon>
        <taxon>Pseudomonadota</taxon>
        <taxon>Alphaproteobacteria</taxon>
        <taxon>Hyphomicrobiales</taxon>
        <taxon>Methylocystaceae</taxon>
        <taxon>Methylocystis</taxon>
    </lineage>
</organism>